<comment type="caution">
    <text evidence="9">The sequence shown here is derived from an EMBL/GenBank/DDBJ whole genome shotgun (WGS) entry which is preliminary data.</text>
</comment>
<keyword evidence="5" id="KW-0378">Hydrolase</keyword>
<dbReference type="PROSITE" id="PS00149">
    <property type="entry name" value="SULFATASE_2"/>
    <property type="match status" value="1"/>
</dbReference>
<dbReference type="SUPFAM" id="SSF53649">
    <property type="entry name" value="Alkaline phosphatase-like"/>
    <property type="match status" value="1"/>
</dbReference>
<evidence type="ECO:0000313" key="9">
    <source>
        <dbReference type="EMBL" id="MBK1877684.1"/>
    </source>
</evidence>
<gene>
    <name evidence="9" type="ORF">JIN87_12470</name>
</gene>
<feature type="chain" id="PRO_5036774190" evidence="7">
    <location>
        <begin position="23"/>
        <end position="473"/>
    </location>
</feature>
<dbReference type="InterPro" id="IPR000917">
    <property type="entry name" value="Sulfatase_N"/>
</dbReference>
<dbReference type="RefSeq" id="WP_200355898.1">
    <property type="nucleotide sequence ID" value="NZ_JAENIL010000021.1"/>
</dbReference>
<protein>
    <submittedName>
        <fullName evidence="9">Sulfatase</fullName>
    </submittedName>
</protein>
<dbReference type="Gene3D" id="3.40.720.10">
    <property type="entry name" value="Alkaline Phosphatase, subunit A"/>
    <property type="match status" value="1"/>
</dbReference>
<dbReference type="EMBL" id="JAENIL010000021">
    <property type="protein sequence ID" value="MBK1877684.1"/>
    <property type="molecule type" value="Genomic_DNA"/>
</dbReference>
<evidence type="ECO:0000256" key="6">
    <source>
        <dbReference type="ARBA" id="ARBA00022837"/>
    </source>
</evidence>
<sequence length="473" mass="54140">MNKSLACATTFLILHLLSFATAKPLNMLFIVSDDLSVNALAEAATPHIDRLVQESMTFTKAYCQYPACAPSRNSFLSGTRPDRTQAQWSRLRDLMPDVTTLPQLCRENGYFTASIGKIFHIGNWDRRWPESDWKMGDPECWDFRINCPPSNQGRQSKPPFPRKGEKFTFPGLSGPIDYGMISYESDLAQDDGQVTQEAIRQLDRPREKPFFLGVGYRRPHAPFVAPEKYFWPYPESSIELPSPGDRSDAPSFAFNTRKANYEDPDSMKRMKMCYLASVSFLDAQIGRLIQFLEEHDLYEDTAIILFSDHGFQLGEHGDWHKNTLFEESLQVPLIIRIPSITTPGSSSETPVALVDLYPTLQELLKLPYPKHKLDGFSLLPQIRDPNQFGAARPIFSQIRRNTTKHGSIVAYSVRTDRYRYNEWWTSERAPEILATELYDLEEDPNSETNLASDSGFIETTQHLSQLIRNYRKL</sequence>
<dbReference type="GO" id="GO:0005737">
    <property type="term" value="C:cytoplasm"/>
    <property type="evidence" value="ECO:0007669"/>
    <property type="project" value="TreeGrafter"/>
</dbReference>
<dbReference type="PANTHER" id="PTHR45953">
    <property type="entry name" value="IDURONATE 2-SULFATASE"/>
    <property type="match status" value="1"/>
</dbReference>
<dbReference type="AlphaFoldDB" id="A0A934VRP0"/>
<evidence type="ECO:0000256" key="5">
    <source>
        <dbReference type="ARBA" id="ARBA00022801"/>
    </source>
</evidence>
<dbReference type="GO" id="GO:0046872">
    <property type="term" value="F:metal ion binding"/>
    <property type="evidence" value="ECO:0007669"/>
    <property type="project" value="UniProtKB-KW"/>
</dbReference>
<keyword evidence="10" id="KW-1185">Reference proteome</keyword>
<reference evidence="9" key="1">
    <citation type="submission" date="2021-01" db="EMBL/GenBank/DDBJ databases">
        <title>Modified the classification status of verrucomicrobia.</title>
        <authorList>
            <person name="Feng X."/>
        </authorList>
    </citation>
    <scope>NUCLEOTIDE SEQUENCE</scope>
    <source>
        <strain evidence="9">KCTC 13126</strain>
    </source>
</reference>
<feature type="domain" description="Sulfatase N-terminal" evidence="8">
    <location>
        <begin position="26"/>
        <end position="364"/>
    </location>
</feature>
<dbReference type="PANTHER" id="PTHR45953:SF1">
    <property type="entry name" value="IDURONATE 2-SULFATASE"/>
    <property type="match status" value="1"/>
</dbReference>
<evidence type="ECO:0000259" key="8">
    <source>
        <dbReference type="Pfam" id="PF00884"/>
    </source>
</evidence>
<keyword evidence="3" id="KW-0479">Metal-binding</keyword>
<keyword evidence="6" id="KW-0106">Calcium</keyword>
<evidence type="ECO:0000256" key="2">
    <source>
        <dbReference type="ARBA" id="ARBA00008779"/>
    </source>
</evidence>
<organism evidence="9 10">
    <name type="scientific">Pelagicoccus mobilis</name>
    <dbReference type="NCBI Taxonomy" id="415221"/>
    <lineage>
        <taxon>Bacteria</taxon>
        <taxon>Pseudomonadati</taxon>
        <taxon>Verrucomicrobiota</taxon>
        <taxon>Opitutia</taxon>
        <taxon>Puniceicoccales</taxon>
        <taxon>Pelagicoccaceae</taxon>
        <taxon>Pelagicoccus</taxon>
    </lineage>
</organism>
<evidence type="ECO:0000256" key="7">
    <source>
        <dbReference type="SAM" id="SignalP"/>
    </source>
</evidence>
<dbReference type="GO" id="GO:0004423">
    <property type="term" value="F:iduronate-2-sulfatase activity"/>
    <property type="evidence" value="ECO:0007669"/>
    <property type="project" value="InterPro"/>
</dbReference>
<keyword evidence="4 7" id="KW-0732">Signal</keyword>
<comment type="cofactor">
    <cofactor evidence="1">
        <name>Ca(2+)</name>
        <dbReference type="ChEBI" id="CHEBI:29108"/>
    </cofactor>
</comment>
<evidence type="ECO:0000256" key="4">
    <source>
        <dbReference type="ARBA" id="ARBA00022729"/>
    </source>
</evidence>
<comment type="similarity">
    <text evidence="2">Belongs to the sulfatase family.</text>
</comment>
<evidence type="ECO:0000256" key="3">
    <source>
        <dbReference type="ARBA" id="ARBA00022723"/>
    </source>
</evidence>
<dbReference type="InterPro" id="IPR017850">
    <property type="entry name" value="Alkaline_phosphatase_core_sf"/>
</dbReference>
<accession>A0A934VRP0</accession>
<dbReference type="InterPro" id="IPR035874">
    <property type="entry name" value="IDS"/>
</dbReference>
<evidence type="ECO:0000256" key="1">
    <source>
        <dbReference type="ARBA" id="ARBA00001913"/>
    </source>
</evidence>
<name>A0A934VRP0_9BACT</name>
<dbReference type="Proteomes" id="UP000617628">
    <property type="component" value="Unassembled WGS sequence"/>
</dbReference>
<dbReference type="CDD" id="cd16030">
    <property type="entry name" value="iduronate-2-sulfatase"/>
    <property type="match status" value="1"/>
</dbReference>
<dbReference type="Pfam" id="PF00884">
    <property type="entry name" value="Sulfatase"/>
    <property type="match status" value="1"/>
</dbReference>
<feature type="signal peptide" evidence="7">
    <location>
        <begin position="1"/>
        <end position="22"/>
    </location>
</feature>
<dbReference type="InterPro" id="IPR024607">
    <property type="entry name" value="Sulfatase_CS"/>
</dbReference>
<proteinExistence type="inferred from homology"/>
<evidence type="ECO:0000313" key="10">
    <source>
        <dbReference type="Proteomes" id="UP000617628"/>
    </source>
</evidence>